<proteinExistence type="predicted"/>
<protein>
    <submittedName>
        <fullName evidence="2">XRE family transcriptional regulator</fullName>
    </submittedName>
</protein>
<organism evidence="2 5">
    <name type="scientific">Streptomyces radicis</name>
    <dbReference type="NCBI Taxonomy" id="1750517"/>
    <lineage>
        <taxon>Bacteria</taxon>
        <taxon>Bacillati</taxon>
        <taxon>Actinomycetota</taxon>
        <taxon>Actinomycetes</taxon>
        <taxon>Kitasatosporales</taxon>
        <taxon>Streptomycetaceae</taxon>
        <taxon>Streptomyces</taxon>
    </lineage>
</organism>
<dbReference type="CDD" id="cd00093">
    <property type="entry name" value="HTH_XRE"/>
    <property type="match status" value="1"/>
</dbReference>
<evidence type="ECO:0000313" key="3">
    <source>
        <dbReference type="EMBL" id="RKN26800.1"/>
    </source>
</evidence>
<dbReference type="Pfam" id="PF01381">
    <property type="entry name" value="HTH_3"/>
    <property type="match status" value="1"/>
</dbReference>
<dbReference type="Proteomes" id="UP000275024">
    <property type="component" value="Unassembled WGS sequence"/>
</dbReference>
<dbReference type="InterPro" id="IPR001387">
    <property type="entry name" value="Cro/C1-type_HTH"/>
</dbReference>
<evidence type="ECO:0000313" key="2">
    <source>
        <dbReference type="EMBL" id="RKN07181.1"/>
    </source>
</evidence>
<comment type="caution">
    <text evidence="2">The sequence shown here is derived from an EMBL/GenBank/DDBJ whole genome shotgun (WGS) entry which is preliminary data.</text>
</comment>
<gene>
    <name evidence="3" type="ORF">D7318_05550</name>
    <name evidence="2" type="ORF">D7319_19000</name>
</gene>
<dbReference type="Gene3D" id="1.10.260.40">
    <property type="entry name" value="lambda repressor-like DNA-binding domains"/>
    <property type="match status" value="1"/>
</dbReference>
<reference evidence="4 5" key="1">
    <citation type="submission" date="2018-09" db="EMBL/GenBank/DDBJ databases">
        <title>Streptomyces sp. nov. DS1-2, an endophytic actinomycete isolated from roots of Dendrobium scabrilingue.</title>
        <authorList>
            <person name="Kuncharoen N."/>
            <person name="Kudo T."/>
            <person name="Ohkuma M."/>
            <person name="Yuki M."/>
            <person name="Tanasupawat S."/>
        </authorList>
    </citation>
    <scope>NUCLEOTIDE SEQUENCE [LARGE SCALE GENOMIC DNA]</scope>
    <source>
        <strain evidence="2 5">AZ1-7</strain>
        <strain evidence="3 4">DS1-2</strain>
    </source>
</reference>
<sequence length="54" mass="5870">MAHHSGGMVRTHELTLTQLKLAKAVGYTRAYVSTVESGVLTPSEEFGRKIHSEG</sequence>
<evidence type="ECO:0000313" key="5">
    <source>
        <dbReference type="Proteomes" id="UP000275024"/>
    </source>
</evidence>
<dbReference type="AlphaFoldDB" id="A0A3A9W1Q8"/>
<dbReference type="InterPro" id="IPR010982">
    <property type="entry name" value="Lambda_DNA-bd_dom_sf"/>
</dbReference>
<evidence type="ECO:0000259" key="1">
    <source>
        <dbReference type="Pfam" id="PF01381"/>
    </source>
</evidence>
<dbReference type="SUPFAM" id="SSF47413">
    <property type="entry name" value="lambda repressor-like DNA-binding domains"/>
    <property type="match status" value="1"/>
</dbReference>
<name>A0A3A9W1Q8_9ACTN</name>
<dbReference type="EMBL" id="RBDY01000002">
    <property type="protein sequence ID" value="RKN26800.1"/>
    <property type="molecule type" value="Genomic_DNA"/>
</dbReference>
<dbReference type="RefSeq" id="WP_120695673.1">
    <property type="nucleotide sequence ID" value="NZ_RBDX01000016.1"/>
</dbReference>
<dbReference type="GO" id="GO:0003677">
    <property type="term" value="F:DNA binding"/>
    <property type="evidence" value="ECO:0007669"/>
    <property type="project" value="InterPro"/>
</dbReference>
<dbReference type="Proteomes" id="UP000268652">
    <property type="component" value="Unassembled WGS sequence"/>
</dbReference>
<accession>A0A3A9W1Q8</accession>
<keyword evidence="4" id="KW-1185">Reference proteome</keyword>
<dbReference type="EMBL" id="RBDX01000016">
    <property type="protein sequence ID" value="RKN07181.1"/>
    <property type="molecule type" value="Genomic_DNA"/>
</dbReference>
<evidence type="ECO:0000313" key="4">
    <source>
        <dbReference type="Proteomes" id="UP000268652"/>
    </source>
</evidence>
<feature type="domain" description="HTH cro/C1-type" evidence="1">
    <location>
        <begin position="10"/>
        <end position="50"/>
    </location>
</feature>
<dbReference type="OrthoDB" id="9812960at2"/>